<keyword evidence="7" id="KW-0788">Thiol protease</keyword>
<dbReference type="EMBL" id="SEOQ01000836">
    <property type="protein sequence ID" value="TFY56336.1"/>
    <property type="molecule type" value="Genomic_DNA"/>
</dbReference>
<evidence type="ECO:0000259" key="8">
    <source>
        <dbReference type="PROSITE" id="PS50235"/>
    </source>
</evidence>
<dbReference type="InterPro" id="IPR028889">
    <property type="entry name" value="USP"/>
</dbReference>
<evidence type="ECO:0000256" key="3">
    <source>
        <dbReference type="ARBA" id="ARBA00012759"/>
    </source>
</evidence>
<dbReference type="STRING" id="205917.A0A4Y9Y1K6"/>
<dbReference type="GO" id="GO:0016579">
    <property type="term" value="P:protein deubiquitination"/>
    <property type="evidence" value="ECO:0007669"/>
    <property type="project" value="InterPro"/>
</dbReference>
<dbReference type="PROSITE" id="PS50235">
    <property type="entry name" value="USP_3"/>
    <property type="match status" value="1"/>
</dbReference>
<dbReference type="GO" id="GO:0004843">
    <property type="term" value="F:cysteine-type deubiquitinase activity"/>
    <property type="evidence" value="ECO:0007669"/>
    <property type="project" value="UniProtKB-EC"/>
</dbReference>
<dbReference type="AlphaFoldDB" id="A0A4Y9Y1K6"/>
<keyword evidence="4" id="KW-0645">Protease</keyword>
<dbReference type="Gene3D" id="3.90.70.10">
    <property type="entry name" value="Cysteine proteinases"/>
    <property type="match status" value="1"/>
</dbReference>
<evidence type="ECO:0000256" key="1">
    <source>
        <dbReference type="ARBA" id="ARBA00000707"/>
    </source>
</evidence>
<name>A0A4Y9Y1K6_9AGAM</name>
<evidence type="ECO:0000256" key="2">
    <source>
        <dbReference type="ARBA" id="ARBA00009085"/>
    </source>
</evidence>
<accession>A0A4Y9Y1K6</accession>
<comment type="caution">
    <text evidence="9">The sequence shown here is derived from an EMBL/GenBank/DDBJ whole genome shotgun (WGS) entry which is preliminary data.</text>
</comment>
<evidence type="ECO:0000256" key="7">
    <source>
        <dbReference type="ARBA" id="ARBA00022807"/>
    </source>
</evidence>
<gene>
    <name evidence="9" type="ORF">EVG20_g8965</name>
</gene>
<dbReference type="InterPro" id="IPR001394">
    <property type="entry name" value="Peptidase_C19_UCH"/>
</dbReference>
<comment type="similarity">
    <text evidence="2">Belongs to the peptidase C19 family.</text>
</comment>
<reference evidence="9 10" key="1">
    <citation type="submission" date="2019-02" db="EMBL/GenBank/DDBJ databases">
        <title>Genome sequencing of the rare red list fungi Dentipellis fragilis.</title>
        <authorList>
            <person name="Buettner E."/>
            <person name="Kellner H."/>
        </authorList>
    </citation>
    <scope>NUCLEOTIDE SEQUENCE [LARGE SCALE GENOMIC DNA]</scope>
    <source>
        <strain evidence="9 10">DSM 105465</strain>
    </source>
</reference>
<dbReference type="OrthoDB" id="292964at2759"/>
<evidence type="ECO:0000313" key="9">
    <source>
        <dbReference type="EMBL" id="TFY56336.1"/>
    </source>
</evidence>
<keyword evidence="10" id="KW-1185">Reference proteome</keyword>
<dbReference type="SUPFAM" id="SSF54001">
    <property type="entry name" value="Cysteine proteinases"/>
    <property type="match status" value="1"/>
</dbReference>
<feature type="domain" description="USP" evidence="8">
    <location>
        <begin position="1"/>
        <end position="447"/>
    </location>
</feature>
<sequence>MYLTLPLPAQKKWCHTIFYVPWDTAKPPVKVPVEINRNASFRDLRNLLGGWVDSNPDNLLTVEIFAHRIYKSLDDSVLCGELSEDDTIFCYELPSHAQQARSYANKQTENDPFIVPVFFRGTAVSGQGTQATSLFAHPFVVAIGPDDARTLEGIKSLVAAQLQRWVSGGKDTISTADSAFSLKLQANNKDFGASFSTGPTSKREESWEDRQLEDNLVLLRPNDAFYLDFSEDAKARLCPTDASAKPVPWDTNTWETFTHPEYEELLRISAEKKDQSITLQDCLDEFTKEERLGEDDPWYCPRCQKHQQATKKFDLWSVPDVLVVHLKRFSNSRALRDKIETRVDFPVRGLDLSDMAQQRQVARKLRARGVDIGALGLSADDAKEPLVYDLYAVSEHRSSELEQGHYSSDAYNHITGRWYHFADENVTPSQPESAVNEDAYLLFYKRRTSRPLGEKTHFKLQEAHSKAGDRPQ</sequence>
<evidence type="ECO:0000256" key="4">
    <source>
        <dbReference type="ARBA" id="ARBA00022670"/>
    </source>
</evidence>
<dbReference type="Pfam" id="PF00443">
    <property type="entry name" value="UCH"/>
    <property type="match status" value="1"/>
</dbReference>
<evidence type="ECO:0000256" key="6">
    <source>
        <dbReference type="ARBA" id="ARBA00022801"/>
    </source>
</evidence>
<comment type="catalytic activity">
    <reaction evidence="1">
        <text>Thiol-dependent hydrolysis of ester, thioester, amide, peptide and isopeptide bonds formed by the C-terminal Gly of ubiquitin (a 76-residue protein attached to proteins as an intracellular targeting signal).</text>
        <dbReference type="EC" id="3.4.19.12"/>
    </reaction>
</comment>
<keyword evidence="5" id="KW-0833">Ubl conjugation pathway</keyword>
<dbReference type="Proteomes" id="UP000298327">
    <property type="component" value="Unassembled WGS sequence"/>
</dbReference>
<dbReference type="EC" id="3.4.19.12" evidence="3"/>
<protein>
    <recommendedName>
        <fullName evidence="3">ubiquitinyl hydrolase 1</fullName>
        <ecNumber evidence="3">3.4.19.12</ecNumber>
    </recommendedName>
</protein>
<evidence type="ECO:0000256" key="5">
    <source>
        <dbReference type="ARBA" id="ARBA00022786"/>
    </source>
</evidence>
<keyword evidence="6" id="KW-0378">Hydrolase</keyword>
<dbReference type="CDD" id="cd02674">
    <property type="entry name" value="Peptidase_C19R"/>
    <property type="match status" value="1"/>
</dbReference>
<dbReference type="GO" id="GO:0006508">
    <property type="term" value="P:proteolysis"/>
    <property type="evidence" value="ECO:0007669"/>
    <property type="project" value="UniProtKB-KW"/>
</dbReference>
<evidence type="ECO:0000313" key="10">
    <source>
        <dbReference type="Proteomes" id="UP000298327"/>
    </source>
</evidence>
<dbReference type="PANTHER" id="PTHR21646">
    <property type="entry name" value="UBIQUITIN CARBOXYL-TERMINAL HYDROLASE"/>
    <property type="match status" value="1"/>
</dbReference>
<dbReference type="InterPro" id="IPR038765">
    <property type="entry name" value="Papain-like_cys_pep_sf"/>
</dbReference>
<dbReference type="PANTHER" id="PTHR21646:SF24">
    <property type="entry name" value="UBIQUITIN CARBOXYL-TERMINAL HYDROLASE"/>
    <property type="match status" value="1"/>
</dbReference>
<proteinExistence type="inferred from homology"/>
<dbReference type="InterPro" id="IPR050185">
    <property type="entry name" value="Ub_carboxyl-term_hydrolase"/>
</dbReference>
<organism evidence="9 10">
    <name type="scientific">Dentipellis fragilis</name>
    <dbReference type="NCBI Taxonomy" id="205917"/>
    <lineage>
        <taxon>Eukaryota</taxon>
        <taxon>Fungi</taxon>
        <taxon>Dikarya</taxon>
        <taxon>Basidiomycota</taxon>
        <taxon>Agaricomycotina</taxon>
        <taxon>Agaricomycetes</taxon>
        <taxon>Russulales</taxon>
        <taxon>Hericiaceae</taxon>
        <taxon>Dentipellis</taxon>
    </lineage>
</organism>